<dbReference type="InterPro" id="IPR015510">
    <property type="entry name" value="PGRP"/>
</dbReference>
<dbReference type="GO" id="GO:0045087">
    <property type="term" value="P:innate immune response"/>
    <property type="evidence" value="ECO:0007669"/>
    <property type="project" value="UniProtKB-KW"/>
</dbReference>
<evidence type="ECO:0000313" key="12">
    <source>
        <dbReference type="Proteomes" id="UP000002358"/>
    </source>
</evidence>
<dbReference type="InterPro" id="IPR002502">
    <property type="entry name" value="Amidase_domain"/>
</dbReference>
<feature type="domain" description="N-acetylmuramoyl-L-alanine amidase" evidence="9">
    <location>
        <begin position="46"/>
        <end position="181"/>
    </location>
</feature>
<keyword evidence="3 8" id="KW-0732">Signal</keyword>
<dbReference type="PANTHER" id="PTHR11022:SF41">
    <property type="entry name" value="PEPTIDOGLYCAN-RECOGNITION PROTEIN LC-RELATED"/>
    <property type="match status" value="1"/>
</dbReference>
<dbReference type="KEGG" id="nvi:100117452"/>
<organism evidence="11 12">
    <name type="scientific">Nasonia vitripennis</name>
    <name type="common">Parasitic wasp</name>
    <dbReference type="NCBI Taxonomy" id="7425"/>
    <lineage>
        <taxon>Eukaryota</taxon>
        <taxon>Metazoa</taxon>
        <taxon>Ecdysozoa</taxon>
        <taxon>Arthropoda</taxon>
        <taxon>Hexapoda</taxon>
        <taxon>Insecta</taxon>
        <taxon>Pterygota</taxon>
        <taxon>Neoptera</taxon>
        <taxon>Endopterygota</taxon>
        <taxon>Hymenoptera</taxon>
        <taxon>Apocrita</taxon>
        <taxon>Proctotrupomorpha</taxon>
        <taxon>Chalcidoidea</taxon>
        <taxon>Pteromalidae</taxon>
        <taxon>Pteromalinae</taxon>
        <taxon>Nasonia</taxon>
    </lineage>
</organism>
<evidence type="ECO:0000259" key="9">
    <source>
        <dbReference type="SMART" id="SM00644"/>
    </source>
</evidence>
<dbReference type="GO" id="GO:0042834">
    <property type="term" value="F:peptidoglycan binding"/>
    <property type="evidence" value="ECO:0007669"/>
    <property type="project" value="InterPro"/>
</dbReference>
<keyword evidence="12" id="KW-1185">Reference proteome</keyword>
<dbReference type="InParanoid" id="A0A7M6UDC7"/>
<dbReference type="InterPro" id="IPR006619">
    <property type="entry name" value="PGRP_domain_met/bac"/>
</dbReference>
<feature type="domain" description="Peptidoglycan recognition protein family" evidence="10">
    <location>
        <begin position="31"/>
        <end position="175"/>
    </location>
</feature>
<evidence type="ECO:0000313" key="11">
    <source>
        <dbReference type="EnsemblMetazoa" id="NP_001164436"/>
    </source>
</evidence>
<evidence type="ECO:0000256" key="2">
    <source>
        <dbReference type="ARBA" id="ARBA00022588"/>
    </source>
</evidence>
<feature type="disulfide bond" evidence="7">
    <location>
        <begin position="69"/>
        <end position="75"/>
    </location>
</feature>
<proteinExistence type="inferred from homology"/>
<dbReference type="PANTHER" id="PTHR11022">
    <property type="entry name" value="PEPTIDOGLYCAN RECOGNITION PROTEIN"/>
    <property type="match status" value="1"/>
</dbReference>
<evidence type="ECO:0000256" key="6">
    <source>
        <dbReference type="PIRNR" id="PIRNR037945"/>
    </source>
</evidence>
<evidence type="ECO:0000256" key="7">
    <source>
        <dbReference type="PIRSR" id="PIRSR037945-1"/>
    </source>
</evidence>
<dbReference type="FunCoup" id="A0A7M6UDC7">
    <property type="interactions" value="54"/>
</dbReference>
<dbReference type="SMR" id="A0A7M6UDC7"/>
<dbReference type="Proteomes" id="UP000002358">
    <property type="component" value="Chromosome 1"/>
</dbReference>
<dbReference type="OMA" id="LASTCER"/>
<dbReference type="GO" id="GO:0008745">
    <property type="term" value="F:N-acetylmuramoyl-L-alanine amidase activity"/>
    <property type="evidence" value="ECO:0007669"/>
    <property type="project" value="InterPro"/>
</dbReference>
<dbReference type="FunFam" id="3.40.80.10:FF:000001">
    <property type="entry name" value="Peptidoglycan recognition protein 1"/>
    <property type="match status" value="1"/>
</dbReference>
<dbReference type="SMART" id="SM00644">
    <property type="entry name" value="Ami_2"/>
    <property type="match status" value="1"/>
</dbReference>
<dbReference type="InterPro" id="IPR036505">
    <property type="entry name" value="Amidase/PGRP_sf"/>
</dbReference>
<evidence type="ECO:0000259" key="10">
    <source>
        <dbReference type="SMART" id="SM00701"/>
    </source>
</evidence>
<dbReference type="Pfam" id="PF01510">
    <property type="entry name" value="Amidase_2"/>
    <property type="match status" value="1"/>
</dbReference>
<keyword evidence="5" id="KW-1015">Disulfide bond</keyword>
<accession>A0A7M6UDC7</accession>
<dbReference type="AlphaFoldDB" id="A0A7M6UDC7"/>
<dbReference type="GO" id="GO:0008270">
    <property type="term" value="F:zinc ion binding"/>
    <property type="evidence" value="ECO:0007669"/>
    <property type="project" value="InterPro"/>
</dbReference>
<dbReference type="SMART" id="SM00701">
    <property type="entry name" value="PGRP"/>
    <property type="match status" value="1"/>
</dbReference>
<dbReference type="CDD" id="cd06583">
    <property type="entry name" value="PGRP"/>
    <property type="match status" value="1"/>
</dbReference>
<evidence type="ECO:0000256" key="5">
    <source>
        <dbReference type="ARBA" id="ARBA00023157"/>
    </source>
</evidence>
<evidence type="ECO:0000256" key="4">
    <source>
        <dbReference type="ARBA" id="ARBA00022859"/>
    </source>
</evidence>
<keyword evidence="4 6" id="KW-0391">Immunity</keyword>
<evidence type="ECO:0000256" key="3">
    <source>
        <dbReference type="ARBA" id="ARBA00022729"/>
    </source>
</evidence>
<evidence type="ECO:0000256" key="8">
    <source>
        <dbReference type="SAM" id="SignalP"/>
    </source>
</evidence>
<name>A0A7M6UDC7_NASVI</name>
<dbReference type="OrthoDB" id="10001926at2759"/>
<evidence type="ECO:0000256" key="1">
    <source>
        <dbReference type="ARBA" id="ARBA00007553"/>
    </source>
</evidence>
<dbReference type="GO" id="GO:0009253">
    <property type="term" value="P:peptidoglycan catabolic process"/>
    <property type="evidence" value="ECO:0007669"/>
    <property type="project" value="InterPro"/>
</dbReference>
<comment type="similarity">
    <text evidence="1 6">Belongs to the N-acetylmuramoyl-L-alanine amidase 2 family.</text>
</comment>
<dbReference type="PIRSF" id="PIRSF037945">
    <property type="entry name" value="PGRPs"/>
    <property type="match status" value="1"/>
</dbReference>
<sequence>MALRHLLFVVTVFYFAFAIVTAEENKENNQPNIVPRSEWGAYKPRSPNNKLQTLPPNYVIISHTASTVCLTKDKCIKHVRNIQDLHVKQLGWNDIGYNFLVGGDGNVYEGRGWDAEGAHTKGYNAKSIGIAFIGEFTGKTPTQAQVDAAKQLLELGLAEKKLAANYKLLGQNQVKATQSPGTKVYEIIKTWDHWAESP</sequence>
<reference evidence="11" key="1">
    <citation type="submission" date="2021-01" db="UniProtKB">
        <authorList>
            <consortium name="EnsemblMetazoa"/>
        </authorList>
    </citation>
    <scope>IDENTIFICATION</scope>
</reference>
<protein>
    <recommendedName>
        <fullName evidence="6">Peptidoglycan-recognition protein</fullName>
    </recommendedName>
</protein>
<dbReference type="SUPFAM" id="SSF55846">
    <property type="entry name" value="N-acetylmuramoyl-L-alanine amidase-like"/>
    <property type="match status" value="1"/>
</dbReference>
<feature type="signal peptide" evidence="8">
    <location>
        <begin position="1"/>
        <end position="22"/>
    </location>
</feature>
<gene>
    <name evidence="11" type="primary">100117452</name>
</gene>
<keyword evidence="2 6" id="KW-0399">Innate immunity</keyword>
<dbReference type="Gene3D" id="3.40.80.10">
    <property type="entry name" value="Peptidoglycan recognition protein-like"/>
    <property type="match status" value="1"/>
</dbReference>
<dbReference type="EnsemblMetazoa" id="NM_001170965">
    <property type="protein sequence ID" value="NP_001164436"/>
    <property type="gene ID" value="LOC100117452"/>
</dbReference>
<dbReference type="InterPro" id="IPR017331">
    <property type="entry name" value="Peptidoglycan_recognition"/>
</dbReference>
<feature type="chain" id="PRO_5029764207" description="Peptidoglycan-recognition protein" evidence="8">
    <location>
        <begin position="23"/>
        <end position="198"/>
    </location>
</feature>